<dbReference type="GO" id="GO:0015074">
    <property type="term" value="P:DNA integration"/>
    <property type="evidence" value="ECO:0007669"/>
    <property type="project" value="InterPro"/>
</dbReference>
<keyword evidence="1" id="KW-0233">DNA recombination</keyword>
<gene>
    <name evidence="2" type="ORF">ACAOBT_LOCUS3305</name>
</gene>
<dbReference type="PANTHER" id="PTHR35617:SF3">
    <property type="entry name" value="CORE-BINDING (CB) DOMAIN-CONTAINING PROTEIN"/>
    <property type="match status" value="1"/>
</dbReference>
<dbReference type="PANTHER" id="PTHR35617">
    <property type="entry name" value="PHAGE_INTEGRASE DOMAIN-CONTAINING PROTEIN"/>
    <property type="match status" value="1"/>
</dbReference>
<evidence type="ECO:0000313" key="3">
    <source>
        <dbReference type="Proteomes" id="UP001152888"/>
    </source>
</evidence>
<dbReference type="GO" id="GO:0006310">
    <property type="term" value="P:DNA recombination"/>
    <property type="evidence" value="ECO:0007669"/>
    <property type="project" value="UniProtKB-KW"/>
</dbReference>
<dbReference type="AlphaFoldDB" id="A0A9P0JV30"/>
<dbReference type="Proteomes" id="UP001152888">
    <property type="component" value="Unassembled WGS sequence"/>
</dbReference>
<dbReference type="Gene3D" id="1.10.443.10">
    <property type="entry name" value="Intergrase catalytic core"/>
    <property type="match status" value="1"/>
</dbReference>
<sequence length="195" mass="22231">MLFLPPGVELSEDVVEILVTPDTNTFIYGPNLHKDLVSRWQKAVAAGLSEEDKKELCNKRPHRIASTQTISRWLKTMLLKSGTDISSFCAQSTRHSATSTASRKGISYDSIRLAAGWTEKSKTFARFYQKPLVSNYRTMPKPQYTQKFRDAWLKDPSLKEWLLVIDSTLGREAKCKFCSKIITSHYADLKSHEKL</sequence>
<keyword evidence="3" id="KW-1185">Reference proteome</keyword>
<dbReference type="SUPFAM" id="SSF56349">
    <property type="entry name" value="DNA breaking-rejoining enzymes"/>
    <property type="match status" value="1"/>
</dbReference>
<organism evidence="2 3">
    <name type="scientific">Acanthoscelides obtectus</name>
    <name type="common">Bean weevil</name>
    <name type="synonym">Bruchus obtectus</name>
    <dbReference type="NCBI Taxonomy" id="200917"/>
    <lineage>
        <taxon>Eukaryota</taxon>
        <taxon>Metazoa</taxon>
        <taxon>Ecdysozoa</taxon>
        <taxon>Arthropoda</taxon>
        <taxon>Hexapoda</taxon>
        <taxon>Insecta</taxon>
        <taxon>Pterygota</taxon>
        <taxon>Neoptera</taxon>
        <taxon>Endopterygota</taxon>
        <taxon>Coleoptera</taxon>
        <taxon>Polyphaga</taxon>
        <taxon>Cucujiformia</taxon>
        <taxon>Chrysomeloidea</taxon>
        <taxon>Chrysomelidae</taxon>
        <taxon>Bruchinae</taxon>
        <taxon>Bruchini</taxon>
        <taxon>Acanthoscelides</taxon>
    </lineage>
</organism>
<dbReference type="InterPro" id="IPR011010">
    <property type="entry name" value="DNA_brk_join_enz"/>
</dbReference>
<evidence type="ECO:0000256" key="1">
    <source>
        <dbReference type="ARBA" id="ARBA00023172"/>
    </source>
</evidence>
<proteinExistence type="predicted"/>
<comment type="caution">
    <text evidence="2">The sequence shown here is derived from an EMBL/GenBank/DDBJ whole genome shotgun (WGS) entry which is preliminary data.</text>
</comment>
<dbReference type="OrthoDB" id="6770020at2759"/>
<dbReference type="GO" id="GO:0003677">
    <property type="term" value="F:DNA binding"/>
    <property type="evidence" value="ECO:0007669"/>
    <property type="project" value="InterPro"/>
</dbReference>
<dbReference type="EMBL" id="CAKOFQ010006683">
    <property type="protein sequence ID" value="CAH1959679.1"/>
    <property type="molecule type" value="Genomic_DNA"/>
</dbReference>
<name>A0A9P0JV30_ACAOB</name>
<accession>A0A9P0JV30</accession>
<evidence type="ECO:0000313" key="2">
    <source>
        <dbReference type="EMBL" id="CAH1959679.1"/>
    </source>
</evidence>
<reference evidence="2" key="1">
    <citation type="submission" date="2022-03" db="EMBL/GenBank/DDBJ databases">
        <authorList>
            <person name="Sayadi A."/>
        </authorList>
    </citation>
    <scope>NUCLEOTIDE SEQUENCE</scope>
</reference>
<protein>
    <submittedName>
        <fullName evidence="2">Uncharacterized protein</fullName>
    </submittedName>
</protein>
<dbReference type="InterPro" id="IPR013762">
    <property type="entry name" value="Integrase-like_cat_sf"/>
</dbReference>